<organism evidence="1">
    <name type="scientific">Anguilla anguilla</name>
    <name type="common">European freshwater eel</name>
    <name type="synonym">Muraena anguilla</name>
    <dbReference type="NCBI Taxonomy" id="7936"/>
    <lineage>
        <taxon>Eukaryota</taxon>
        <taxon>Metazoa</taxon>
        <taxon>Chordata</taxon>
        <taxon>Craniata</taxon>
        <taxon>Vertebrata</taxon>
        <taxon>Euteleostomi</taxon>
        <taxon>Actinopterygii</taxon>
        <taxon>Neopterygii</taxon>
        <taxon>Teleostei</taxon>
        <taxon>Anguilliformes</taxon>
        <taxon>Anguillidae</taxon>
        <taxon>Anguilla</taxon>
    </lineage>
</organism>
<dbReference type="EMBL" id="GBXM01101015">
    <property type="protein sequence ID" value="JAH07562.1"/>
    <property type="molecule type" value="Transcribed_RNA"/>
</dbReference>
<name>A0A0E9PTE7_ANGAN</name>
<reference evidence="1" key="1">
    <citation type="submission" date="2014-11" db="EMBL/GenBank/DDBJ databases">
        <authorList>
            <person name="Amaro Gonzalez C."/>
        </authorList>
    </citation>
    <scope>NUCLEOTIDE SEQUENCE</scope>
</reference>
<accession>A0A0E9PTE7</accession>
<proteinExistence type="predicted"/>
<protein>
    <submittedName>
        <fullName evidence="1">Uncharacterized protein</fullName>
    </submittedName>
</protein>
<evidence type="ECO:0000313" key="1">
    <source>
        <dbReference type="EMBL" id="JAH07562.1"/>
    </source>
</evidence>
<dbReference type="AlphaFoldDB" id="A0A0E9PTE7"/>
<sequence>MYSIQVSQSLSIACRN</sequence>
<reference evidence="1" key="2">
    <citation type="journal article" date="2015" name="Fish Shellfish Immunol.">
        <title>Early steps in the European eel (Anguilla anguilla)-Vibrio vulnificus interaction in the gills: Role of the RtxA13 toxin.</title>
        <authorList>
            <person name="Callol A."/>
            <person name="Pajuelo D."/>
            <person name="Ebbesson L."/>
            <person name="Teles M."/>
            <person name="MacKenzie S."/>
            <person name="Amaro C."/>
        </authorList>
    </citation>
    <scope>NUCLEOTIDE SEQUENCE</scope>
</reference>